<organism evidence="2 3">
    <name type="scientific">Actinomadura craniellae</name>
    <dbReference type="NCBI Taxonomy" id="2231787"/>
    <lineage>
        <taxon>Bacteria</taxon>
        <taxon>Bacillati</taxon>
        <taxon>Actinomycetota</taxon>
        <taxon>Actinomycetes</taxon>
        <taxon>Streptosporangiales</taxon>
        <taxon>Thermomonosporaceae</taxon>
        <taxon>Actinomadura</taxon>
    </lineage>
</organism>
<protein>
    <submittedName>
        <fullName evidence="2">RloB domain-containing protein</fullName>
    </submittedName>
</protein>
<dbReference type="Proteomes" id="UP000251891">
    <property type="component" value="Unassembled WGS sequence"/>
</dbReference>
<accession>A0A365H7D2</accession>
<dbReference type="OrthoDB" id="9796523at2"/>
<evidence type="ECO:0000313" key="2">
    <source>
        <dbReference type="EMBL" id="RAY14886.1"/>
    </source>
</evidence>
<comment type="caution">
    <text evidence="2">The sequence shown here is derived from an EMBL/GenBank/DDBJ whole genome shotgun (WGS) entry which is preliminary data.</text>
</comment>
<gene>
    <name evidence="2" type="ORF">DPM19_14360</name>
</gene>
<dbReference type="Pfam" id="PF13707">
    <property type="entry name" value="RloB"/>
    <property type="match status" value="1"/>
</dbReference>
<evidence type="ECO:0000256" key="1">
    <source>
        <dbReference type="SAM" id="MobiDB-lite"/>
    </source>
</evidence>
<evidence type="ECO:0000313" key="3">
    <source>
        <dbReference type="Proteomes" id="UP000251891"/>
    </source>
</evidence>
<dbReference type="AlphaFoldDB" id="A0A365H7D2"/>
<reference evidence="2 3" key="1">
    <citation type="submission" date="2018-06" db="EMBL/GenBank/DDBJ databases">
        <title>Actinomadura craniellae sp. nov. isolated from marine sponge Craniella sp.</title>
        <authorList>
            <person name="Li L."/>
            <person name="Xu Q.H."/>
            <person name="Lin H.W."/>
            <person name="Lu Y.H."/>
        </authorList>
    </citation>
    <scope>NUCLEOTIDE SEQUENCE [LARGE SCALE GENOMIC DNA]</scope>
    <source>
        <strain evidence="2 3">LHW63021</strain>
    </source>
</reference>
<dbReference type="RefSeq" id="WP_111867358.1">
    <property type="nucleotide sequence ID" value="NZ_QLYX01000005.1"/>
</dbReference>
<proteinExistence type="predicted"/>
<dbReference type="InterPro" id="IPR025591">
    <property type="entry name" value="RloB"/>
</dbReference>
<keyword evidence="3" id="KW-1185">Reference proteome</keyword>
<name>A0A365H7D2_9ACTN</name>
<dbReference type="EMBL" id="QLYX01000005">
    <property type="protein sequence ID" value="RAY14886.1"/>
    <property type="molecule type" value="Genomic_DNA"/>
</dbReference>
<sequence>MGRREGRTSRRPRATRPLATRILIVCGGLRTEKQYFEGLRRAERNAAVKIEVKAYPKSPTEVVRHAVKLRKLDRDDFDEVWCVLDVDEFRDIEQAAAIAKRNGVRVAVSNPCFELWLLLHHADHTSHISTAEVLKLLCKHLPAYDKTELDFRHFADGVPHACGRAERLDPSGASHTRNPTTGVWPLTHKIRRP</sequence>
<feature type="region of interest" description="Disordered" evidence="1">
    <location>
        <begin position="168"/>
        <end position="193"/>
    </location>
</feature>